<evidence type="ECO:0000313" key="1">
    <source>
        <dbReference type="EMBL" id="ARV76698.1"/>
    </source>
</evidence>
<gene>
    <name evidence="1" type="ORF">PHABIO_67</name>
</gene>
<proteinExistence type="predicted"/>
<dbReference type="Pfam" id="PF20286">
    <property type="entry name" value="divDNApol"/>
    <property type="match status" value="1"/>
</dbReference>
<dbReference type="InterPro" id="IPR046908">
    <property type="entry name" value="divDNApol"/>
</dbReference>
<accession>A0A1Y0SZP0</accession>
<dbReference type="InterPro" id="IPR043502">
    <property type="entry name" value="DNA/RNA_pol_sf"/>
</dbReference>
<sequence length="716" mass="81729">MQQFESHNPFIRSVDTYSRNLEIVEPAIRDSALYLSSMTGDSLEQCLAFVKESFAKEGAHPLDDPKSLILDKNMNGDRTKKVVTFNQFLGRVKKQNLLLSPSMTVYLPEEVRQSTHAAYIEEGVINRKKTKGEQMRLEGENTPEAFEQAQVKKGEQENYKGNNNSYSGATVSAATILCLKSTHSSLTSTCRTATTYANANNEKFIMGNRHYYNPEITKSNMLSIANATDLGLLERCMTQFNMYYPSPDDIIEMMLYSTKHYWQNPSYTEQIRKMVSGMTPIQRAAIMYVGDLFHVYKHNNQLVRDFLTELSQVGRPDQVIPESEFKQFDGDMCLLSKFICYDIVKGRNDEKLREQNPEVFDVIHATGRNISEVLNKYRLLVDALFMTINVPSSVHAFPSAYRRAAVISDTDSTMFTLQYWVEEFFGRVTFTPEAKRLVFSLVFLVSECVAHILALQSANMGVTKKKLRLLAMKNEYYFAVLSLTTRSKHYYASQDAVEGVMFQKARMEVKGVGLRDSKVPPRINRAAKKLMDEIITSVKEEKPLIMRSILTRIANLERDIYTSIYSGKAEFLTTGKCKRIDAYKSEDNATYAKHLFWEEVMAPSFGRIEAPPYSFVKISVTVDNRTRFNEWVDGIEDKALGMRLKKWALDNNKTGITNFHVPMTVVENMGIPEVITRVADVRAVISNTMGAFYLMLESLNVFLSDKDNSRLISDFY</sequence>
<dbReference type="EMBL" id="MF042360">
    <property type="protein sequence ID" value="ARV76698.1"/>
    <property type="molecule type" value="Genomic_DNA"/>
</dbReference>
<evidence type="ECO:0000313" key="2">
    <source>
        <dbReference type="Proteomes" id="UP000225448"/>
    </source>
</evidence>
<keyword evidence="2" id="KW-1185">Reference proteome</keyword>
<dbReference type="SUPFAM" id="SSF56672">
    <property type="entry name" value="DNA/RNA polymerases"/>
    <property type="match status" value="1"/>
</dbReference>
<reference evidence="1 2" key="1">
    <citation type="submission" date="2017-05" db="EMBL/GenBank/DDBJ databases">
        <authorList>
            <person name="Song R."/>
            <person name="Chenine A.L."/>
            <person name="Ruprecht R.M."/>
        </authorList>
    </citation>
    <scope>NUCLEOTIDE SEQUENCE [LARGE SCALE GENOMIC DNA]</scope>
</reference>
<name>A0A1Y0SZP0_9CAUD</name>
<dbReference type="Proteomes" id="UP000225448">
    <property type="component" value="Segment"/>
</dbReference>
<protein>
    <submittedName>
        <fullName evidence="1">Putative DNA polymerase</fullName>
    </submittedName>
</protein>
<organism evidence="1 2">
    <name type="scientific">Pseudomonas phage Phabio</name>
    <dbReference type="NCBI Taxonomy" id="2006668"/>
    <lineage>
        <taxon>Viruses</taxon>
        <taxon>Duplodnaviria</taxon>
        <taxon>Heunggongvirae</taxon>
        <taxon>Uroviricota</taxon>
        <taxon>Caudoviricetes</taxon>
        <taxon>Chimalliviridae</taxon>
        <taxon>Phabiovirus</taxon>
        <taxon>Phabiovirus phabio</taxon>
    </lineage>
</organism>